<name>F0IPW7_STRSA</name>
<reference evidence="1 2" key="1">
    <citation type="submission" date="2011-02" db="EMBL/GenBank/DDBJ databases">
        <authorList>
            <person name="Muzny D."/>
            <person name="Qin X."/>
            <person name="Deng J."/>
            <person name="Jiang H."/>
            <person name="Liu Y."/>
            <person name="Qu J."/>
            <person name="Song X.-Z."/>
            <person name="Zhang L."/>
            <person name="Thornton R."/>
            <person name="Coyle M."/>
            <person name="Francisco L."/>
            <person name="Jackson L."/>
            <person name="Javaid M."/>
            <person name="Korchina V."/>
            <person name="Kovar C."/>
            <person name="Mata R."/>
            <person name="Mathew T."/>
            <person name="Ngo R."/>
            <person name="Nguyen L."/>
            <person name="Nguyen N."/>
            <person name="Okwuonu G."/>
            <person name="Ongeri F."/>
            <person name="Pham C."/>
            <person name="Simmons D."/>
            <person name="Wilczek-Boney K."/>
            <person name="Hale W."/>
            <person name="Jakkamsetti A."/>
            <person name="Pham P."/>
            <person name="Ruth R."/>
            <person name="San Lucas F."/>
            <person name="Warren J."/>
            <person name="Zhang J."/>
            <person name="Zhao Z."/>
            <person name="Zhou C."/>
            <person name="Zhu D."/>
            <person name="Lee S."/>
            <person name="Bess C."/>
            <person name="Blankenburg K."/>
            <person name="Forbes L."/>
            <person name="Fu Q."/>
            <person name="Gubbala S."/>
            <person name="Hirani K."/>
            <person name="Jayaseelan J.C."/>
            <person name="Lara F."/>
            <person name="Munidasa M."/>
            <person name="Palculict T."/>
            <person name="Patil S."/>
            <person name="Pu L.-L."/>
            <person name="Saada N."/>
            <person name="Tang L."/>
            <person name="Weissenberger G."/>
            <person name="Zhu Y."/>
            <person name="Hemphill L."/>
            <person name="Shang Y."/>
            <person name="Youmans B."/>
            <person name="Ayvaz T."/>
            <person name="Ross M."/>
            <person name="Santibanez J."/>
            <person name="Aqrawi P."/>
            <person name="Gross S."/>
            <person name="Joshi V."/>
            <person name="Fowler G."/>
            <person name="Nazareth L."/>
            <person name="Reid J."/>
            <person name="Worley K."/>
            <person name="Petrosino J."/>
            <person name="Highlander S."/>
            <person name="Gibbs R."/>
        </authorList>
    </citation>
    <scope>NUCLEOTIDE SEQUENCE [LARGE SCALE GENOMIC DNA]</scope>
    <source>
        <strain evidence="1 2">SK150</strain>
    </source>
</reference>
<proteinExistence type="predicted"/>
<evidence type="ECO:0000313" key="2">
    <source>
        <dbReference type="Proteomes" id="UP000003530"/>
    </source>
</evidence>
<organism evidence="1 2">
    <name type="scientific">Streptococcus sanguinis SK150</name>
    <dbReference type="NCBI Taxonomy" id="888811"/>
    <lineage>
        <taxon>Bacteria</taxon>
        <taxon>Bacillati</taxon>
        <taxon>Bacillota</taxon>
        <taxon>Bacilli</taxon>
        <taxon>Lactobacillales</taxon>
        <taxon>Streptococcaceae</taxon>
        <taxon>Streptococcus</taxon>
    </lineage>
</organism>
<sequence>MIKKNTKYFYQIDIYKEDEGIQSLRKVDIRALLLKEKKKYSIKSTAKLDVFDTSPDAPYIEIELEEIEGDYKKIFTDY</sequence>
<dbReference type="AlphaFoldDB" id="F0IPW7"/>
<gene>
    <name evidence="1" type="ORF">HMPREF9383_2043</name>
</gene>
<dbReference type="EMBL" id="AEXY01000023">
    <property type="protein sequence ID" value="EGD35607.1"/>
    <property type="molecule type" value="Genomic_DNA"/>
</dbReference>
<evidence type="ECO:0000313" key="1">
    <source>
        <dbReference type="EMBL" id="EGD35607.1"/>
    </source>
</evidence>
<protein>
    <submittedName>
        <fullName evidence="1">Uncharacterized protein</fullName>
    </submittedName>
</protein>
<dbReference type="PATRIC" id="fig|888811.3.peg.2005"/>
<comment type="caution">
    <text evidence="1">The sequence shown here is derived from an EMBL/GenBank/DDBJ whole genome shotgun (WGS) entry which is preliminary data.</text>
</comment>
<accession>F0IPW7</accession>
<dbReference type="Proteomes" id="UP000003530">
    <property type="component" value="Unassembled WGS sequence"/>
</dbReference>
<dbReference type="HOGENOM" id="CLU_2620653_0_0_9"/>